<keyword evidence="2" id="KW-1185">Reference proteome</keyword>
<name>A0ACD3YN27_FUSSC</name>
<proteinExistence type="predicted"/>
<protein>
    <submittedName>
        <fullName evidence="1">Uncharacterized protein</fullName>
    </submittedName>
</protein>
<gene>
    <name evidence="1" type="ORF">LCI18_000188</name>
</gene>
<reference evidence="1" key="1">
    <citation type="submission" date="2021-11" db="EMBL/GenBank/DDBJ databases">
        <title>Fusarium solani-melongenae Genome sequencing and assembly.</title>
        <authorList>
            <person name="Xie S."/>
            <person name="Huang L."/>
            <person name="Zhang X."/>
        </authorList>
    </citation>
    <scope>NUCLEOTIDE SEQUENCE</scope>
    <source>
        <strain evidence="1">CRI 24-3</strain>
    </source>
</reference>
<dbReference type="Proteomes" id="UP000830768">
    <property type="component" value="Chromosome 1"/>
</dbReference>
<accession>A0ACD3YN27</accession>
<evidence type="ECO:0000313" key="1">
    <source>
        <dbReference type="EMBL" id="UPK89253.1"/>
    </source>
</evidence>
<sequence length="145" mass="16213">MYAITGHVSECVSSSTEFHTRLCAVRVCLCGTSTLGLLVYSTGLSHWMEQTSSEATTSSLKATTKFLRILISKFIYTFARNHRIRHLRIVVAALQQSHRTTCTSSARLLWLGSLNEMPSSPSKPSLLHQLIHHIPRLPARTNHGR</sequence>
<dbReference type="EMBL" id="CP090030">
    <property type="protein sequence ID" value="UPK89253.1"/>
    <property type="molecule type" value="Genomic_DNA"/>
</dbReference>
<organism evidence="1 2">
    <name type="scientific">Fusarium solani subsp. cucurbitae</name>
    <name type="common">Neocosmosporum cucurbitae</name>
    <dbReference type="NCBI Taxonomy" id="2747967"/>
    <lineage>
        <taxon>Eukaryota</taxon>
        <taxon>Fungi</taxon>
        <taxon>Dikarya</taxon>
        <taxon>Ascomycota</taxon>
        <taxon>Pezizomycotina</taxon>
        <taxon>Sordariomycetes</taxon>
        <taxon>Hypocreomycetidae</taxon>
        <taxon>Hypocreales</taxon>
        <taxon>Nectriaceae</taxon>
        <taxon>Fusarium</taxon>
        <taxon>Fusarium solani species complex</taxon>
    </lineage>
</organism>
<evidence type="ECO:0000313" key="2">
    <source>
        <dbReference type="Proteomes" id="UP000830768"/>
    </source>
</evidence>